<gene>
    <name evidence="2" type="ORF">ICC18_10485</name>
</gene>
<name>A0A926KNG4_9BACL</name>
<dbReference type="RefSeq" id="WP_188174331.1">
    <property type="nucleotide sequence ID" value="NZ_JACVVD010000003.1"/>
</dbReference>
<dbReference type="Pfam" id="PF17881">
    <property type="entry name" value="TseB"/>
    <property type="match status" value="1"/>
</dbReference>
<organism evidence="2 3">
    <name type="scientific">Paenibacillus sedimenti</name>
    <dbReference type="NCBI Taxonomy" id="2770274"/>
    <lineage>
        <taxon>Bacteria</taxon>
        <taxon>Bacillati</taxon>
        <taxon>Bacillota</taxon>
        <taxon>Bacilli</taxon>
        <taxon>Bacillales</taxon>
        <taxon>Paenibacillaceae</taxon>
        <taxon>Paenibacillus</taxon>
    </lineage>
</organism>
<keyword evidence="3" id="KW-1185">Reference proteome</keyword>
<dbReference type="EMBL" id="JACVVD010000003">
    <property type="protein sequence ID" value="MBD0380542.1"/>
    <property type="molecule type" value="Genomic_DNA"/>
</dbReference>
<dbReference type="Gene3D" id="3.10.450.40">
    <property type="match status" value="2"/>
</dbReference>
<protein>
    <submittedName>
        <fullName evidence="2">DUF5590 domain-containing protein</fullName>
    </submittedName>
</protein>
<reference evidence="2" key="1">
    <citation type="submission" date="2020-09" db="EMBL/GenBank/DDBJ databases">
        <title>Draft Genome Sequence of Paenibacillus sp. WST5.</title>
        <authorList>
            <person name="Bao Z."/>
        </authorList>
    </citation>
    <scope>NUCLEOTIDE SEQUENCE</scope>
    <source>
        <strain evidence="2">WST5</strain>
    </source>
</reference>
<evidence type="ECO:0000259" key="1">
    <source>
        <dbReference type="Pfam" id="PF17881"/>
    </source>
</evidence>
<dbReference type="InterPro" id="IPR041401">
    <property type="entry name" value="TseB-like_dom"/>
</dbReference>
<comment type="caution">
    <text evidence="2">The sequence shown here is derived from an EMBL/GenBank/DDBJ whole genome shotgun (WGS) entry which is preliminary data.</text>
</comment>
<sequence>MNWKRTVTLGAFIILTLCVVLSRFYLYVQNGHWEENSKAVETAYEKSILTKATKVESFYGDQPFKVVFGEDKIGQSVVVWVYGNEVHTEMAAEAFTEAQVRDTMLKKGADLQIQRVLPGKLGDDYVWEVFYKKQDDTGTRYFYDYYKFKDGTYMDTYRLSLQ</sequence>
<proteinExistence type="predicted"/>
<dbReference type="AlphaFoldDB" id="A0A926KNG4"/>
<evidence type="ECO:0000313" key="3">
    <source>
        <dbReference type="Proteomes" id="UP000650466"/>
    </source>
</evidence>
<evidence type="ECO:0000313" key="2">
    <source>
        <dbReference type="EMBL" id="MBD0380542.1"/>
    </source>
</evidence>
<dbReference type="SUPFAM" id="SSF54403">
    <property type="entry name" value="Cystatin/monellin"/>
    <property type="match status" value="2"/>
</dbReference>
<dbReference type="InterPro" id="IPR046350">
    <property type="entry name" value="Cystatin_sf"/>
</dbReference>
<accession>A0A926KNG4</accession>
<dbReference type="Proteomes" id="UP000650466">
    <property type="component" value="Unassembled WGS sequence"/>
</dbReference>
<feature type="domain" description="Cell wall elongation regulator TseB-like" evidence="1">
    <location>
        <begin position="38"/>
        <end position="81"/>
    </location>
</feature>